<feature type="region of interest" description="Disordered" evidence="1">
    <location>
        <begin position="70"/>
        <end position="161"/>
    </location>
</feature>
<accession>A0ABN7BCY2</accession>
<feature type="compositionally biased region" description="Basic and acidic residues" evidence="1">
    <location>
        <begin position="75"/>
        <end position="91"/>
    </location>
</feature>
<evidence type="ECO:0000256" key="1">
    <source>
        <dbReference type="SAM" id="MobiDB-lite"/>
    </source>
</evidence>
<feature type="compositionally biased region" description="Polar residues" evidence="1">
    <location>
        <begin position="92"/>
        <end position="106"/>
    </location>
</feature>
<dbReference type="EMBL" id="AP028921">
    <property type="protein sequence ID" value="BET02114.1"/>
    <property type="molecule type" value="Genomic_DNA"/>
</dbReference>
<sequence length="194" mass="21665">MEVERCPDAILHSGLPSAASNILKNPTFSEPSTAMMDQFNSAEDQSSSTEMKKRTFNIKKTAINMVNGIRRKKKDAGEMKSKSQDDVRNESGDQTAPTSKQSSFNKMLNHLPKPRLNLWKKSPNPQNEPHAELDESRSTMTLGRIFGRKKETSVSAVKEERKSLTLGRMFTFKSPIAPKVDDPANSPPKIESDD</sequence>
<protein>
    <recommendedName>
        <fullName evidence="4">CARMIL C-terminal domain-containing protein</fullName>
    </recommendedName>
</protein>
<reference evidence="2 3" key="1">
    <citation type="submission" date="2023-09" db="EMBL/GenBank/DDBJ databases">
        <title>Nesidiocoris tenuis whole genome shotgun sequence.</title>
        <authorList>
            <person name="Shibata T."/>
            <person name="Shimoda M."/>
            <person name="Kobayashi T."/>
            <person name="Uehara T."/>
        </authorList>
    </citation>
    <scope>NUCLEOTIDE SEQUENCE [LARGE SCALE GENOMIC DNA]</scope>
    <source>
        <strain evidence="2 3">Japan</strain>
    </source>
</reference>
<proteinExistence type="predicted"/>
<evidence type="ECO:0008006" key="4">
    <source>
        <dbReference type="Google" id="ProtNLM"/>
    </source>
</evidence>
<keyword evidence="3" id="KW-1185">Reference proteome</keyword>
<name>A0ABN7BCY2_9HEMI</name>
<evidence type="ECO:0000313" key="2">
    <source>
        <dbReference type="EMBL" id="BET02114.1"/>
    </source>
</evidence>
<dbReference type="Proteomes" id="UP001307889">
    <property type="component" value="Chromosome 13"/>
</dbReference>
<organism evidence="2 3">
    <name type="scientific">Nesidiocoris tenuis</name>
    <dbReference type="NCBI Taxonomy" id="355587"/>
    <lineage>
        <taxon>Eukaryota</taxon>
        <taxon>Metazoa</taxon>
        <taxon>Ecdysozoa</taxon>
        <taxon>Arthropoda</taxon>
        <taxon>Hexapoda</taxon>
        <taxon>Insecta</taxon>
        <taxon>Pterygota</taxon>
        <taxon>Neoptera</taxon>
        <taxon>Paraneoptera</taxon>
        <taxon>Hemiptera</taxon>
        <taxon>Heteroptera</taxon>
        <taxon>Panheteroptera</taxon>
        <taxon>Cimicomorpha</taxon>
        <taxon>Miridae</taxon>
        <taxon>Dicyphina</taxon>
        <taxon>Nesidiocoris</taxon>
    </lineage>
</organism>
<evidence type="ECO:0000313" key="3">
    <source>
        <dbReference type="Proteomes" id="UP001307889"/>
    </source>
</evidence>
<feature type="region of interest" description="Disordered" evidence="1">
    <location>
        <begin position="173"/>
        <end position="194"/>
    </location>
</feature>
<gene>
    <name evidence="2" type="ORF">NTJ_14932</name>
</gene>
<feature type="compositionally biased region" description="Basic and acidic residues" evidence="1">
    <location>
        <begin position="148"/>
        <end position="161"/>
    </location>
</feature>